<accession>A0A9D7IHV7</accession>
<evidence type="ECO:0000313" key="2">
    <source>
        <dbReference type="Proteomes" id="UP000886602"/>
    </source>
</evidence>
<comment type="caution">
    <text evidence="1">The sequence shown here is derived from an EMBL/GenBank/DDBJ whole genome shotgun (WGS) entry which is preliminary data.</text>
</comment>
<dbReference type="EMBL" id="JADJNC010000050">
    <property type="protein sequence ID" value="MBK7424789.1"/>
    <property type="molecule type" value="Genomic_DNA"/>
</dbReference>
<gene>
    <name evidence="1" type="ORF">IPJ48_17850</name>
</gene>
<reference evidence="1" key="1">
    <citation type="submission" date="2020-10" db="EMBL/GenBank/DDBJ databases">
        <title>Connecting structure to function with the recovery of over 1000 high-quality activated sludge metagenome-assembled genomes encoding full-length rRNA genes using long-read sequencing.</title>
        <authorList>
            <person name="Singleton C.M."/>
            <person name="Petriglieri F."/>
            <person name="Kristensen J.M."/>
            <person name="Kirkegaard R.H."/>
            <person name="Michaelsen T.Y."/>
            <person name="Andersen M.H."/>
            <person name="Karst S.M."/>
            <person name="Dueholm M.S."/>
            <person name="Nielsen P.H."/>
            <person name="Albertsen M."/>
        </authorList>
    </citation>
    <scope>NUCLEOTIDE SEQUENCE</scope>
    <source>
        <strain evidence="1">EsbW_18-Q3-R4-48_MAXAC.044</strain>
    </source>
</reference>
<proteinExistence type="predicted"/>
<evidence type="ECO:0000313" key="1">
    <source>
        <dbReference type="EMBL" id="MBK7424789.1"/>
    </source>
</evidence>
<name>A0A9D7IHV7_9RHOO</name>
<dbReference type="Proteomes" id="UP000886602">
    <property type="component" value="Unassembled WGS sequence"/>
</dbReference>
<organism evidence="1 2">
    <name type="scientific">Candidatus Propionivibrio dominans</name>
    <dbReference type="NCBI Taxonomy" id="2954373"/>
    <lineage>
        <taxon>Bacteria</taxon>
        <taxon>Pseudomonadati</taxon>
        <taxon>Pseudomonadota</taxon>
        <taxon>Betaproteobacteria</taxon>
        <taxon>Rhodocyclales</taxon>
        <taxon>Rhodocyclaceae</taxon>
        <taxon>Propionivibrio</taxon>
    </lineage>
</organism>
<dbReference type="AlphaFoldDB" id="A0A9D7IHV7"/>
<protein>
    <submittedName>
        <fullName evidence="1">Uncharacterized protein</fullName>
    </submittedName>
</protein>
<sequence>MIDITQLTPAELERFIHMQAIVDRQASAAAQVRALRAYYAGDHPTMLTQRQQEFLGPLVEGRQFTFSHNLVRSVVDTLRERLDLSGFTVNGAGIDDADIEDAPEPAAHLQRLFWRWWAGNQIDSQQITIYRRALRDGKSYIIVDWDGQKGMPRFTLHSLDAGDVEPGIMLHHDPEDHNRILYATRYFYTFDPLNPGRTGVQRKTIYLPGEIRKYIQGKAGQWDAYMDSGDLSWPLSWVDAQGSTAWYSSN</sequence>